<evidence type="ECO:0000313" key="1">
    <source>
        <dbReference type="EMBL" id="CTQ49018.1"/>
    </source>
</evidence>
<dbReference type="EMBL" id="CXSU01000011">
    <property type="protein sequence ID" value="CTQ49018.1"/>
    <property type="molecule type" value="Genomic_DNA"/>
</dbReference>
<keyword evidence="2" id="KW-1185">Reference proteome</keyword>
<dbReference type="AlphaFoldDB" id="A0A0M6YFA8"/>
<dbReference type="RefSeq" id="WP_055083306.1">
    <property type="nucleotide sequence ID" value="NZ_CXSU01000011.1"/>
</dbReference>
<name>A0A0M6YFA8_9RHOB</name>
<accession>A0A0M6YFA8</accession>
<reference evidence="1 2" key="1">
    <citation type="submission" date="2015-07" db="EMBL/GenBank/DDBJ databases">
        <authorList>
            <person name="Noorani M."/>
        </authorList>
    </citation>
    <scope>NUCLEOTIDE SEQUENCE [LARGE SCALE GENOMIC DNA]</scope>
    <source>
        <strain evidence="1 2">CECT 7802</strain>
    </source>
</reference>
<protein>
    <submittedName>
        <fullName evidence="1">Uncharacterized protein</fullName>
    </submittedName>
</protein>
<proteinExistence type="predicted"/>
<evidence type="ECO:0000313" key="2">
    <source>
        <dbReference type="Proteomes" id="UP000049222"/>
    </source>
</evidence>
<sequence length="219" mass="23743">MIRTALFSVMATQAGAVDLPAMGPEITACLEQHVAVAPYVAALASAGWSPVRPLDRPAAQRDLSHAMLAALQLDDDHGDHDHDEIQGKTGTIGWAERWDHRDDTLVWIEDASANRTLYERGDAVLLLMGEQITDETAGRIHRTTCLFGAPELDDVARLLAEEATVDDLRSLAFLPEDDGALPYTSVVLTRNVPPPGAEAPTHLDAIITTQVFPVPKVLR</sequence>
<dbReference type="Proteomes" id="UP000049222">
    <property type="component" value="Unassembled WGS sequence"/>
</dbReference>
<dbReference type="OrthoDB" id="9829661at2"/>
<organism evidence="1 2">
    <name type="scientific">Jannaschia donghaensis</name>
    <dbReference type="NCBI Taxonomy" id="420998"/>
    <lineage>
        <taxon>Bacteria</taxon>
        <taxon>Pseudomonadati</taxon>
        <taxon>Pseudomonadota</taxon>
        <taxon>Alphaproteobacteria</taxon>
        <taxon>Rhodobacterales</taxon>
        <taxon>Roseobacteraceae</taxon>
        <taxon>Jannaschia</taxon>
    </lineage>
</organism>
<dbReference type="STRING" id="420998.JDO7802_01026"/>
<gene>
    <name evidence="1" type="ORF">JDO7802_01026</name>
</gene>